<proteinExistence type="predicted"/>
<dbReference type="InterPro" id="IPR027417">
    <property type="entry name" value="P-loop_NTPase"/>
</dbReference>
<dbReference type="InterPro" id="IPR006073">
    <property type="entry name" value="GTP-bd"/>
</dbReference>
<feature type="domain" description="G" evidence="1">
    <location>
        <begin position="6"/>
        <end position="58"/>
    </location>
</feature>
<dbReference type="STRING" id="765440.A0A0C3B1G5"/>
<evidence type="ECO:0000259" key="1">
    <source>
        <dbReference type="Pfam" id="PF01926"/>
    </source>
</evidence>
<name>A0A0C3B1G5_PILCF</name>
<evidence type="ECO:0000313" key="2">
    <source>
        <dbReference type="EMBL" id="KIM80053.1"/>
    </source>
</evidence>
<dbReference type="Proteomes" id="UP000054166">
    <property type="component" value="Unassembled WGS sequence"/>
</dbReference>
<dbReference type="EMBL" id="KN833006">
    <property type="protein sequence ID" value="KIM80053.1"/>
    <property type="molecule type" value="Genomic_DNA"/>
</dbReference>
<feature type="non-terminal residue" evidence="2">
    <location>
        <position position="1"/>
    </location>
</feature>
<accession>A0A0C3B1G5</accession>
<dbReference type="Gene3D" id="3.40.50.300">
    <property type="entry name" value="P-loop containing nucleotide triphosphate hydrolases"/>
    <property type="match status" value="1"/>
</dbReference>
<organism evidence="2 3">
    <name type="scientific">Piloderma croceum (strain F 1598)</name>
    <dbReference type="NCBI Taxonomy" id="765440"/>
    <lineage>
        <taxon>Eukaryota</taxon>
        <taxon>Fungi</taxon>
        <taxon>Dikarya</taxon>
        <taxon>Basidiomycota</taxon>
        <taxon>Agaricomycotina</taxon>
        <taxon>Agaricomycetes</taxon>
        <taxon>Agaricomycetidae</taxon>
        <taxon>Atheliales</taxon>
        <taxon>Atheliaceae</taxon>
        <taxon>Piloderma</taxon>
    </lineage>
</organism>
<dbReference type="GO" id="GO:0005525">
    <property type="term" value="F:GTP binding"/>
    <property type="evidence" value="ECO:0007669"/>
    <property type="project" value="InterPro"/>
</dbReference>
<dbReference type="Pfam" id="PF01926">
    <property type="entry name" value="MMR_HSR1"/>
    <property type="match status" value="1"/>
</dbReference>
<feature type="non-terminal residue" evidence="2">
    <location>
        <position position="60"/>
    </location>
</feature>
<reference evidence="2 3" key="1">
    <citation type="submission" date="2014-04" db="EMBL/GenBank/DDBJ databases">
        <authorList>
            <consortium name="DOE Joint Genome Institute"/>
            <person name="Kuo A."/>
            <person name="Tarkka M."/>
            <person name="Buscot F."/>
            <person name="Kohler A."/>
            <person name="Nagy L.G."/>
            <person name="Floudas D."/>
            <person name="Copeland A."/>
            <person name="Barry K.W."/>
            <person name="Cichocki N."/>
            <person name="Veneault-Fourrey C."/>
            <person name="LaButti K."/>
            <person name="Lindquist E.A."/>
            <person name="Lipzen A."/>
            <person name="Lundell T."/>
            <person name="Morin E."/>
            <person name="Murat C."/>
            <person name="Sun H."/>
            <person name="Tunlid A."/>
            <person name="Henrissat B."/>
            <person name="Grigoriev I.V."/>
            <person name="Hibbett D.S."/>
            <person name="Martin F."/>
            <person name="Nordberg H.P."/>
            <person name="Cantor M.N."/>
            <person name="Hua S.X."/>
        </authorList>
    </citation>
    <scope>NUCLEOTIDE SEQUENCE [LARGE SCALE GENOMIC DNA]</scope>
    <source>
        <strain evidence="2 3">F 1598</strain>
    </source>
</reference>
<sequence>VLNRFRILLVGKSGVGKSSLINYAFNVDIATVSHKEHGVCDIRQQIISPQNPRFVLHDSQ</sequence>
<dbReference type="AlphaFoldDB" id="A0A0C3B1G5"/>
<gene>
    <name evidence="2" type="ORF">PILCRDRAFT_48102</name>
</gene>
<dbReference type="InParanoid" id="A0A0C3B1G5"/>
<evidence type="ECO:0000313" key="3">
    <source>
        <dbReference type="Proteomes" id="UP000054166"/>
    </source>
</evidence>
<dbReference type="OrthoDB" id="391988at2759"/>
<keyword evidence="3" id="KW-1185">Reference proteome</keyword>
<dbReference type="SUPFAM" id="SSF52540">
    <property type="entry name" value="P-loop containing nucleoside triphosphate hydrolases"/>
    <property type="match status" value="1"/>
</dbReference>
<protein>
    <recommendedName>
        <fullName evidence="1">G domain-containing protein</fullName>
    </recommendedName>
</protein>
<dbReference type="HOGENOM" id="CLU_2819731_0_0_1"/>
<reference evidence="3" key="2">
    <citation type="submission" date="2015-01" db="EMBL/GenBank/DDBJ databases">
        <title>Evolutionary Origins and Diversification of the Mycorrhizal Mutualists.</title>
        <authorList>
            <consortium name="DOE Joint Genome Institute"/>
            <consortium name="Mycorrhizal Genomics Consortium"/>
            <person name="Kohler A."/>
            <person name="Kuo A."/>
            <person name="Nagy L.G."/>
            <person name="Floudas D."/>
            <person name="Copeland A."/>
            <person name="Barry K.W."/>
            <person name="Cichocki N."/>
            <person name="Veneault-Fourrey C."/>
            <person name="LaButti K."/>
            <person name="Lindquist E.A."/>
            <person name="Lipzen A."/>
            <person name="Lundell T."/>
            <person name="Morin E."/>
            <person name="Murat C."/>
            <person name="Riley R."/>
            <person name="Ohm R."/>
            <person name="Sun H."/>
            <person name="Tunlid A."/>
            <person name="Henrissat B."/>
            <person name="Grigoriev I.V."/>
            <person name="Hibbett D.S."/>
            <person name="Martin F."/>
        </authorList>
    </citation>
    <scope>NUCLEOTIDE SEQUENCE [LARGE SCALE GENOMIC DNA]</scope>
    <source>
        <strain evidence="3">F 1598</strain>
    </source>
</reference>